<keyword evidence="2" id="KW-1185">Reference proteome</keyword>
<evidence type="ECO:0000313" key="2">
    <source>
        <dbReference type="Proteomes" id="UP000623967"/>
    </source>
</evidence>
<gene>
    <name evidence="1" type="ORF">JK635_08135</name>
</gene>
<evidence type="ECO:0000313" key="1">
    <source>
        <dbReference type="EMBL" id="MBL4952180.1"/>
    </source>
</evidence>
<sequence length="143" mass="16679">MGFGEVKKFENGLIVKSRKSAIILEADETKLNGYTKIFRFTEKEFQEFVAYIQLASSKVWKNVTPKEAQSEASDFYEYYDKELDNNGYLRIGESHLLINRPSLESNRMYQFNKRKMESFLYDLRKSAGGVAMNLEEIKKTDDS</sequence>
<comment type="caution">
    <text evidence="1">The sequence shown here is derived from an EMBL/GenBank/DDBJ whole genome shotgun (WGS) entry which is preliminary data.</text>
</comment>
<organism evidence="1 2">
    <name type="scientific">Neobacillus paridis</name>
    <dbReference type="NCBI Taxonomy" id="2803862"/>
    <lineage>
        <taxon>Bacteria</taxon>
        <taxon>Bacillati</taxon>
        <taxon>Bacillota</taxon>
        <taxon>Bacilli</taxon>
        <taxon>Bacillales</taxon>
        <taxon>Bacillaceae</taxon>
        <taxon>Neobacillus</taxon>
    </lineage>
</organism>
<name>A0ABS1TLL3_9BACI</name>
<protein>
    <submittedName>
        <fullName evidence="1">Uncharacterized protein</fullName>
    </submittedName>
</protein>
<proteinExistence type="predicted"/>
<dbReference type="RefSeq" id="WP_202653458.1">
    <property type="nucleotide sequence ID" value="NZ_JAESWB010000134.1"/>
</dbReference>
<reference evidence="1 2" key="1">
    <citation type="submission" date="2021-01" db="EMBL/GenBank/DDBJ databases">
        <title>Genome public.</title>
        <authorList>
            <person name="Liu C."/>
            <person name="Sun Q."/>
        </authorList>
    </citation>
    <scope>NUCLEOTIDE SEQUENCE [LARGE SCALE GENOMIC DNA]</scope>
    <source>
        <strain evidence="1 2">YIM B02564</strain>
    </source>
</reference>
<accession>A0ABS1TLL3</accession>
<dbReference type="EMBL" id="JAESWB010000134">
    <property type="protein sequence ID" value="MBL4952180.1"/>
    <property type="molecule type" value="Genomic_DNA"/>
</dbReference>
<dbReference type="Proteomes" id="UP000623967">
    <property type="component" value="Unassembled WGS sequence"/>
</dbReference>